<dbReference type="Proteomes" id="UP001060085">
    <property type="component" value="Linkage Group LG05"/>
</dbReference>
<reference evidence="2" key="1">
    <citation type="journal article" date="2023" name="Nat. Plants">
        <title>Single-cell RNA sequencing provides a high-resolution roadmap for understanding the multicellular compartmentation of specialized metabolism.</title>
        <authorList>
            <person name="Sun S."/>
            <person name="Shen X."/>
            <person name="Li Y."/>
            <person name="Li Y."/>
            <person name="Wang S."/>
            <person name="Li R."/>
            <person name="Zhang H."/>
            <person name="Shen G."/>
            <person name="Guo B."/>
            <person name="Wei J."/>
            <person name="Xu J."/>
            <person name="St-Pierre B."/>
            <person name="Chen S."/>
            <person name="Sun C."/>
        </authorList>
    </citation>
    <scope>NUCLEOTIDE SEQUENCE [LARGE SCALE GENOMIC DNA]</scope>
</reference>
<comment type="caution">
    <text evidence="1">The sequence shown here is derived from an EMBL/GenBank/DDBJ whole genome shotgun (WGS) entry which is preliminary data.</text>
</comment>
<keyword evidence="2" id="KW-1185">Reference proteome</keyword>
<gene>
    <name evidence="1" type="ORF">M9H77_21143</name>
</gene>
<sequence>MASGTIIGGGNGEKEGSKDNQKGEDSKVYSRKSIKGSKTSNKNSNVNQQHQSHTDTVDSEDTILMQNIAYGVASGDSSSKNRPLGSLDGSGRNMTGKVGFMRHERRVTINLSTKSKSEVQELRKKLEGELEETRSLMKKIEGKEGKQAGNGGRRINNGGGLKRVHSEVGSVGTPRVTKPSNQLRISVENTQGLGDNAEKEKRTPKANKLYRNSEFLLAKDKFPPAESNKKSKSSAKKGAGAESGHGSGLGKFPTQIFKSCASLLDRLIKHKHGWVFSKPVDPVALGLNDYFDIIKNPMDLGTVKSRLNTNWYKSPKEFAEDVRLTFQNAMLYNPKGQDVHFMAEELLKIFEEKWSAIEADYMREMRNVADYEMSFPAPASKRAPPALLPHLEVKRPLGRSESITHVAGPKTKAMTSAHPGRTAAPRKPKAKDPNKREMTYEEKQKLSSNLQNIPSEKLESVVQIIRKRNPSLCQNDDEIEVDIDNVDTETLWELDRFVTNFKKNLNKNKRNAELGIQAKGATLQDVQEKSPAPAVVEVPKERKMEVNNFSSSQAQIEKKVDNASRSSNSSGSSTDSVSSSGDSDSGSSSGSDA</sequence>
<proteinExistence type="predicted"/>
<protein>
    <submittedName>
        <fullName evidence="1">Uncharacterized protein</fullName>
    </submittedName>
</protein>
<organism evidence="1 2">
    <name type="scientific">Catharanthus roseus</name>
    <name type="common">Madagascar periwinkle</name>
    <name type="synonym">Vinca rosea</name>
    <dbReference type="NCBI Taxonomy" id="4058"/>
    <lineage>
        <taxon>Eukaryota</taxon>
        <taxon>Viridiplantae</taxon>
        <taxon>Streptophyta</taxon>
        <taxon>Embryophyta</taxon>
        <taxon>Tracheophyta</taxon>
        <taxon>Spermatophyta</taxon>
        <taxon>Magnoliopsida</taxon>
        <taxon>eudicotyledons</taxon>
        <taxon>Gunneridae</taxon>
        <taxon>Pentapetalae</taxon>
        <taxon>asterids</taxon>
        <taxon>lamiids</taxon>
        <taxon>Gentianales</taxon>
        <taxon>Apocynaceae</taxon>
        <taxon>Rauvolfioideae</taxon>
        <taxon>Vinceae</taxon>
        <taxon>Catharanthinae</taxon>
        <taxon>Catharanthus</taxon>
    </lineage>
</organism>
<evidence type="ECO:0000313" key="1">
    <source>
        <dbReference type="EMBL" id="KAI5661820.1"/>
    </source>
</evidence>
<accession>A0ACC0ANJ9</accession>
<evidence type="ECO:0000313" key="2">
    <source>
        <dbReference type="Proteomes" id="UP001060085"/>
    </source>
</evidence>
<name>A0ACC0ANJ9_CATRO</name>
<dbReference type="EMBL" id="CM044705">
    <property type="protein sequence ID" value="KAI5661820.1"/>
    <property type="molecule type" value="Genomic_DNA"/>
</dbReference>